<dbReference type="AlphaFoldDB" id="A0A8J3AIW8"/>
<keyword evidence="2" id="KW-0378">Hydrolase</keyword>
<gene>
    <name evidence="2" type="ORF">GCM10007377_14980</name>
</gene>
<sequence length="1201" mass="132696">MSEQSLQQIRQWREQYRQKNGASPLEDITQLDAQLDLTHAHPSGIAQLFASGHVQLQSLFRDSGMLKSSQHRLQRVLEDSIAVESATGYAQLSLASGIATWKDHAMPLLLYPVAVVRDTDRDTLAHAQIRFIAAPSFNPAFIEAMHRNGVNIDANQLLDSSQYADNAPEVSALISKVNSIVGSAVDSFVVDRQMIVGCFMRPATLFLQESDHIIERIAQGKTGSDVLDALAGDEQAAGYLSSYPVAQYAPFDSDPHDELEIGDVDNVTRYAANIASSGASAFVDLPDARRSASVAAAIASRVVMNGRTVLYVPAVAEHKRAFTRFLKHHELNNIVVDVADPACNSTIDHQLIAAVGYQAGTASSHFDQLADELVGVRARLTKYLGDLHGKNSEWGVSAYETIQNLARISAMDTHPSTHVRLSANTARAIGNHLDEWSKKLVRAGELGEFTISPDDTAWYRASLYSDQDAIAAYQRVVRLLDTLLPTLRNQIRSVVETCGFAVPNDIQEWGRQVSVLKNLRRVLDVFQPQIFERDIQSLIRATVPKEQRKTQDGNMGFWERRRLIKEAKSMLRVGAHVEDLHEALIVVDRQAGQWRQCVPHGGWPVLPPKLNDILETNDALVADLTSLNTVLATTPKGAALETVSFMDLEQRLRALFDDHKALDTLPERSRLEREFKNQGLTELVDDLRNRHVSTQEVAGELQLSWWTTVFELIVHASAVIANQDGSVLSAASERFAQVDSEHVASVGPMISQEMTKRLSELLYSRSHEANQLHTLLAAPAPVSLGRLRRDYPKIMSATKPIMVATPAALVAGTPMMHMADVAIIDACSHMDPIELLSVLMRANQVIVLAHKETISSPAIARLTSMLRQLRLDERPVRRDVRLANFLSAHGYGPVVVPLSPVSQQTVTYTRVHTTGVPSQIAGIVDTNKAEIDVVVDAVRTRAQSFTIVPAAYLLTIVTFSHAHRHRIGAELKAVSAKEPGLRKFLRHVRIVDLDELSAATATDCIITFGFAPTSHGRLMQQFDELDAAGSDKMLLDALATASNRVDIISAFGSNDLDDERLRQAGPQLMKQLLQWCEHLETAIVPQAIAQHEDTDALLTDLADRIRARGLQVQLNYGFEHGMRIPMVVGLPDKPPVLAIVTDDNRFMAVASTRRRHRFNKDDLELLGWSVLDVWSVAAFVNPDKEVDRVVSRMAKLVGDEQ</sequence>
<comment type="caution">
    <text evidence="2">The sequence shown here is derived from an EMBL/GenBank/DDBJ whole genome shotgun (WGS) entry which is preliminary data.</text>
</comment>
<dbReference type="InterPro" id="IPR049468">
    <property type="entry name" value="Restrct_endonuc-II-like_dom"/>
</dbReference>
<organism evidence="2 3">
    <name type="scientific">Galliscardovia ingluviei</name>
    <dbReference type="NCBI Taxonomy" id="1769422"/>
    <lineage>
        <taxon>Bacteria</taxon>
        <taxon>Bacillati</taxon>
        <taxon>Actinomycetota</taxon>
        <taxon>Actinomycetes</taxon>
        <taxon>Bifidobacteriales</taxon>
        <taxon>Bifidobacteriaceae</taxon>
        <taxon>Galliscardovia</taxon>
    </lineage>
</organism>
<keyword evidence="2" id="KW-0547">Nucleotide-binding</keyword>
<protein>
    <submittedName>
        <fullName evidence="2">Helicase</fullName>
    </submittedName>
</protein>
<keyword evidence="2" id="KW-0067">ATP-binding</keyword>
<keyword evidence="2" id="KW-0347">Helicase</keyword>
<keyword evidence="3" id="KW-1185">Reference proteome</keyword>
<dbReference type="Proteomes" id="UP000619536">
    <property type="component" value="Unassembled WGS sequence"/>
</dbReference>
<dbReference type="GO" id="GO:0004386">
    <property type="term" value="F:helicase activity"/>
    <property type="evidence" value="ECO:0007669"/>
    <property type="project" value="UniProtKB-KW"/>
</dbReference>
<accession>A0A8J3AIW8</accession>
<proteinExistence type="predicted"/>
<dbReference type="Pfam" id="PF18741">
    <property type="entry name" value="MTES_1575"/>
    <property type="match status" value="1"/>
</dbReference>
<reference evidence="2" key="1">
    <citation type="journal article" date="2014" name="Int. J. Syst. Evol. Microbiol.">
        <title>Complete genome sequence of Corynebacterium casei LMG S-19264T (=DSM 44701T), isolated from a smear-ripened cheese.</title>
        <authorList>
            <consortium name="US DOE Joint Genome Institute (JGI-PGF)"/>
            <person name="Walter F."/>
            <person name="Albersmeier A."/>
            <person name="Kalinowski J."/>
            <person name="Ruckert C."/>
        </authorList>
    </citation>
    <scope>NUCLEOTIDE SEQUENCE</scope>
    <source>
        <strain evidence="2">CCM 8606</strain>
    </source>
</reference>
<reference evidence="2" key="2">
    <citation type="submission" date="2020-09" db="EMBL/GenBank/DDBJ databases">
        <authorList>
            <person name="Sun Q."/>
            <person name="Sedlacek I."/>
        </authorList>
    </citation>
    <scope>NUCLEOTIDE SEQUENCE</scope>
    <source>
        <strain evidence="2">CCM 8606</strain>
    </source>
</reference>
<evidence type="ECO:0000313" key="3">
    <source>
        <dbReference type="Proteomes" id="UP000619536"/>
    </source>
</evidence>
<name>A0A8J3AIW8_9BIFI</name>
<dbReference type="EMBL" id="BMDH01000005">
    <property type="protein sequence ID" value="GGI15253.1"/>
    <property type="molecule type" value="Genomic_DNA"/>
</dbReference>
<dbReference type="RefSeq" id="WP_188355663.1">
    <property type="nucleotide sequence ID" value="NZ_BMDH01000005.1"/>
</dbReference>
<evidence type="ECO:0000259" key="1">
    <source>
        <dbReference type="Pfam" id="PF18741"/>
    </source>
</evidence>
<feature type="domain" description="Restriction endonuclease type II-like" evidence="1">
    <location>
        <begin position="1100"/>
        <end position="1192"/>
    </location>
</feature>
<evidence type="ECO:0000313" key="2">
    <source>
        <dbReference type="EMBL" id="GGI15253.1"/>
    </source>
</evidence>